<evidence type="ECO:0000313" key="1">
    <source>
        <dbReference type="EMBL" id="CAF1598361.1"/>
    </source>
</evidence>
<dbReference type="EMBL" id="CAJNOQ010035184">
    <property type="protein sequence ID" value="CAF1598361.1"/>
    <property type="molecule type" value="Genomic_DNA"/>
</dbReference>
<reference evidence="1" key="1">
    <citation type="submission" date="2021-02" db="EMBL/GenBank/DDBJ databases">
        <authorList>
            <person name="Nowell W R."/>
        </authorList>
    </citation>
    <scope>NUCLEOTIDE SEQUENCE</scope>
</reference>
<dbReference type="AlphaFoldDB" id="A0A816ARM8"/>
<evidence type="ECO:0000313" key="3">
    <source>
        <dbReference type="Proteomes" id="UP000663829"/>
    </source>
</evidence>
<name>A0A816ARM8_9BILA</name>
<proteinExistence type="predicted"/>
<dbReference type="Proteomes" id="UP000681722">
    <property type="component" value="Unassembled WGS sequence"/>
</dbReference>
<sequence>KCLGECKIDLYERNINQQCVNKTLSPKHKKFRYHYAYSIRTFLSDKKLNECETMSITGEQGSIGYALTCYIHSHAQIVQSLIDYFKSISNQTSMIETKLTPNNKIQFDFGYDKHLNSSHLVQVYRSTVGQLLIEIKFLCYPLKIVAKLICLPCPPGTYMIKKRTLI</sequence>
<evidence type="ECO:0000313" key="2">
    <source>
        <dbReference type="EMBL" id="CAF4474193.1"/>
    </source>
</evidence>
<dbReference type="EMBL" id="CAJOBC010101522">
    <property type="protein sequence ID" value="CAF4474193.1"/>
    <property type="molecule type" value="Genomic_DNA"/>
</dbReference>
<feature type="non-terminal residue" evidence="1">
    <location>
        <position position="1"/>
    </location>
</feature>
<comment type="caution">
    <text evidence="1">The sequence shown here is derived from an EMBL/GenBank/DDBJ whole genome shotgun (WGS) entry which is preliminary data.</text>
</comment>
<dbReference type="Proteomes" id="UP000663829">
    <property type="component" value="Unassembled WGS sequence"/>
</dbReference>
<organism evidence="1 3">
    <name type="scientific">Didymodactylos carnosus</name>
    <dbReference type="NCBI Taxonomy" id="1234261"/>
    <lineage>
        <taxon>Eukaryota</taxon>
        <taxon>Metazoa</taxon>
        <taxon>Spiralia</taxon>
        <taxon>Gnathifera</taxon>
        <taxon>Rotifera</taxon>
        <taxon>Eurotatoria</taxon>
        <taxon>Bdelloidea</taxon>
        <taxon>Philodinida</taxon>
        <taxon>Philodinidae</taxon>
        <taxon>Didymodactylos</taxon>
    </lineage>
</organism>
<keyword evidence="3" id="KW-1185">Reference proteome</keyword>
<protein>
    <submittedName>
        <fullName evidence="1">Uncharacterized protein</fullName>
    </submittedName>
</protein>
<gene>
    <name evidence="1" type="ORF">GPM918_LOCUS42261</name>
    <name evidence="2" type="ORF">SRO942_LOCUS43461</name>
</gene>
<accession>A0A816ARM8</accession>